<dbReference type="PANTHER" id="PTHR37325:SF1">
    <property type="entry name" value="OXIDOREDUCTASE 21 KDA SUBUNIT, PUTATIVE (AFU_ORTHOLOGUE AFUA_4G05910)-RELATED"/>
    <property type="match status" value="1"/>
</dbReference>
<dbReference type="EMBL" id="BQXU01000011">
    <property type="protein sequence ID" value="GKT44936.1"/>
    <property type="molecule type" value="Genomic_DNA"/>
</dbReference>
<accession>A0AA37LA96</accession>
<dbReference type="RefSeq" id="XP_049127286.1">
    <property type="nucleotide sequence ID" value="XM_049271329.1"/>
</dbReference>
<dbReference type="PANTHER" id="PTHR37325">
    <property type="entry name" value="OXIDOREDUCTASE 21 KDA SUBUNIT, PUTATIVE (AFU_ORTHOLOGUE AFUA_4G05910)-RELATED"/>
    <property type="match status" value="1"/>
</dbReference>
<evidence type="ECO:0000313" key="2">
    <source>
        <dbReference type="Proteomes" id="UP001055115"/>
    </source>
</evidence>
<dbReference type="GeneID" id="73325919"/>
<proteinExistence type="predicted"/>
<sequence>MASKAVAKAAAGGLVDISKSTGVWERIRRSLALDPNRSSGVPLNPTFRNPTPGALNPLSYDDPVTLPAGDIADNPYWKRDARRNYPAISVVNQADVVGLLSVGSAANPRIELIGEAGEKQLVAAREEAASTGLAPYLEKNAAKAVEASKEALFTNGLPPTPSGQDLKSGEWSVHKYEVTEEQSYGENPESKRLSCRPYAVLPVGIYALFVPAIRSLSSPTILDKNAIYAFQNHFYNSFVPATLASATVSPVTRSIILTLPCALLSLSSKSLTASSLFSLANVSGSTSANAAATFFSSLALGASGGREHVFCCGTSVDSCGCCEEEFEGLAAAAPFCGKDSRFAHTTERPCILPLSRNFS</sequence>
<reference evidence="1 2" key="1">
    <citation type="submission" date="2022-03" db="EMBL/GenBank/DDBJ databases">
        <title>Genome data of Colletotrichum spp.</title>
        <authorList>
            <person name="Utami Y.D."/>
            <person name="Hiruma K."/>
        </authorList>
    </citation>
    <scope>NUCLEOTIDE SEQUENCE [LARGE SCALE GENOMIC DNA]</scope>
    <source>
        <strain evidence="1 2">MAFF 239500</strain>
    </source>
</reference>
<gene>
    <name evidence="1" type="ORF">ColSpa_05117</name>
</gene>
<protein>
    <submittedName>
        <fullName evidence="1">NADH-ubiquinone oxidoreductase 21. subunit</fullName>
    </submittedName>
</protein>
<keyword evidence="2" id="KW-1185">Reference proteome</keyword>
<evidence type="ECO:0000313" key="1">
    <source>
        <dbReference type="EMBL" id="GKT44936.1"/>
    </source>
</evidence>
<name>A0AA37LA96_9PEZI</name>
<organism evidence="1 2">
    <name type="scientific">Colletotrichum spaethianum</name>
    <dbReference type="NCBI Taxonomy" id="700344"/>
    <lineage>
        <taxon>Eukaryota</taxon>
        <taxon>Fungi</taxon>
        <taxon>Dikarya</taxon>
        <taxon>Ascomycota</taxon>
        <taxon>Pezizomycotina</taxon>
        <taxon>Sordariomycetes</taxon>
        <taxon>Hypocreomycetidae</taxon>
        <taxon>Glomerellales</taxon>
        <taxon>Glomerellaceae</taxon>
        <taxon>Colletotrichum</taxon>
        <taxon>Colletotrichum spaethianum species complex</taxon>
    </lineage>
</organism>
<comment type="caution">
    <text evidence="1">The sequence shown here is derived from an EMBL/GenBank/DDBJ whole genome shotgun (WGS) entry which is preliminary data.</text>
</comment>
<dbReference type="CDD" id="cd22849">
    <property type="entry name" value="NuzM"/>
    <property type="match status" value="1"/>
</dbReference>
<dbReference type="InterPro" id="IPR016813">
    <property type="entry name" value="NADH_Ub_cplx-1_21kDa"/>
</dbReference>
<dbReference type="AlphaFoldDB" id="A0AA37LA96"/>
<dbReference type="Proteomes" id="UP001055115">
    <property type="component" value="Unassembled WGS sequence"/>
</dbReference>